<feature type="compositionally biased region" description="Polar residues" evidence="2">
    <location>
        <begin position="590"/>
        <end position="601"/>
    </location>
</feature>
<dbReference type="Proteomes" id="UP001565368">
    <property type="component" value="Unassembled WGS sequence"/>
</dbReference>
<protein>
    <submittedName>
        <fullName evidence="3">Actin-like protein arp8</fullName>
    </submittedName>
</protein>
<accession>A0ABR3PSY8</accession>
<organism evidence="3 4">
    <name type="scientific">Vanrija albida</name>
    <dbReference type="NCBI Taxonomy" id="181172"/>
    <lineage>
        <taxon>Eukaryota</taxon>
        <taxon>Fungi</taxon>
        <taxon>Dikarya</taxon>
        <taxon>Basidiomycota</taxon>
        <taxon>Agaricomycotina</taxon>
        <taxon>Tremellomycetes</taxon>
        <taxon>Trichosporonales</taxon>
        <taxon>Trichosporonaceae</taxon>
        <taxon>Vanrija</taxon>
    </lineage>
</organism>
<feature type="region of interest" description="Disordered" evidence="2">
    <location>
        <begin position="135"/>
        <end position="154"/>
    </location>
</feature>
<feature type="compositionally biased region" description="Basic residues" evidence="2">
    <location>
        <begin position="67"/>
        <end position="78"/>
    </location>
</feature>
<sequence>MDTQPSSPNAGPGDLQPHAADAEKDDKADVPPNASQQSVDAADKEDKEANAGDKEADKDGEKEEKKPKKKSGTSRKAKVVKPEEMIAYTTAFVPGMYNVRNPAGDFLQKESNVDIVRHQSVAKVKKEKEAIEEQRRLEREKREQENGGPVDDLPVENPLNKILIIHPGSRFLRLGRASDFYPHEVPNCIARPNNTVGGSSPPVLGKRPAEEEWDSNIGHLRDYLRNRLRANKLVTDWKEGSRVNAANARAKPENIPEHNDPYRIDWTELEGRKFVVGTEALRLPPSAGYTVRYPILRRRFNSRDWTSRQLLLDDLTTILVESLRIELDILPKDFKNYSVVLIVPDHGDRIYVEELTNLILTVMGFKEIAVHQESYCAIFSAGMSSACVVDIGSQETSVTCVDEGMVNPDTRITLSFGGDDVTAGLMALLERSSFPYRDVDLARAQDWIMLDNLKIRICTLEEHLVANTPWDFYVLSEGLTKKYNLRTYDENVLAPLCWFDTRMIDFDTKTEGTASLFNPSGEVTDLLKSTYGEPTAAMKACTAHLFPTKEGEVTESRGDGAEGTPAPRVSTPAAESDAGASTPVPAVKTANASPNAGSSATPAPAQLLGQSLLPPTAPTSANATPAPEGGEGAPAEEGPSYDIPYEASKTPLDGAIAASIAQSASENKVKTAASSVLLIGGGSALKGLAPFIAERLPPLLRQRGFSVPEVQIVPPPRNLNPKFVSWKGASVMCNLESLSDMWIRPDEFESIGARALQDRYMFL</sequence>
<dbReference type="CDD" id="cd10206">
    <property type="entry name" value="ASKHA_NBD_Arp8-like"/>
    <property type="match status" value="1"/>
</dbReference>
<dbReference type="GeneID" id="95990158"/>
<feature type="compositionally biased region" description="Basic and acidic residues" evidence="2">
    <location>
        <begin position="41"/>
        <end position="66"/>
    </location>
</feature>
<dbReference type="RefSeq" id="XP_069205426.1">
    <property type="nucleotide sequence ID" value="XM_069357489.1"/>
</dbReference>
<evidence type="ECO:0000256" key="2">
    <source>
        <dbReference type="SAM" id="MobiDB-lite"/>
    </source>
</evidence>
<gene>
    <name evidence="3" type="primary">ARP8</name>
    <name evidence="3" type="ORF">Q8F55_009115</name>
</gene>
<evidence type="ECO:0000313" key="3">
    <source>
        <dbReference type="EMBL" id="KAL1405482.1"/>
    </source>
</evidence>
<proteinExistence type="inferred from homology"/>
<dbReference type="InterPro" id="IPR004000">
    <property type="entry name" value="Actin"/>
</dbReference>
<reference evidence="3 4" key="1">
    <citation type="submission" date="2023-08" db="EMBL/GenBank/DDBJ databases">
        <title>Annotated Genome Sequence of Vanrija albida AlHP1.</title>
        <authorList>
            <person name="Herzog R."/>
        </authorList>
    </citation>
    <scope>NUCLEOTIDE SEQUENCE [LARGE SCALE GENOMIC DNA]</scope>
    <source>
        <strain evidence="3 4">AlHP1</strain>
    </source>
</reference>
<dbReference type="Pfam" id="PF00022">
    <property type="entry name" value="Actin"/>
    <property type="match status" value="2"/>
</dbReference>
<name>A0ABR3PSY8_9TREE</name>
<dbReference type="SMART" id="SM00268">
    <property type="entry name" value="ACTIN"/>
    <property type="match status" value="1"/>
</dbReference>
<dbReference type="Gene3D" id="3.30.420.40">
    <property type="match status" value="2"/>
</dbReference>
<comment type="caution">
    <text evidence="3">The sequence shown here is derived from an EMBL/GenBank/DDBJ whole genome shotgun (WGS) entry which is preliminary data.</text>
</comment>
<evidence type="ECO:0000313" key="4">
    <source>
        <dbReference type="Proteomes" id="UP001565368"/>
    </source>
</evidence>
<feature type="compositionally biased region" description="Basic and acidic residues" evidence="2">
    <location>
        <begin position="135"/>
        <end position="145"/>
    </location>
</feature>
<dbReference type="Gene3D" id="3.90.640.10">
    <property type="entry name" value="Actin, Chain A, domain 4"/>
    <property type="match status" value="1"/>
</dbReference>
<dbReference type="PANTHER" id="PTHR11937">
    <property type="entry name" value="ACTIN"/>
    <property type="match status" value="1"/>
</dbReference>
<feature type="region of interest" description="Disordered" evidence="2">
    <location>
        <begin position="1"/>
        <end position="78"/>
    </location>
</feature>
<dbReference type="EMBL" id="JBBXJM010000007">
    <property type="protein sequence ID" value="KAL1405482.1"/>
    <property type="molecule type" value="Genomic_DNA"/>
</dbReference>
<evidence type="ECO:0000256" key="1">
    <source>
        <dbReference type="RuleBase" id="RU000487"/>
    </source>
</evidence>
<feature type="compositionally biased region" description="Basic and acidic residues" evidence="2">
    <location>
        <begin position="20"/>
        <end position="29"/>
    </location>
</feature>
<dbReference type="InterPro" id="IPR043129">
    <property type="entry name" value="ATPase_NBD"/>
</dbReference>
<feature type="compositionally biased region" description="Low complexity" evidence="2">
    <location>
        <begin position="618"/>
        <end position="638"/>
    </location>
</feature>
<feature type="region of interest" description="Disordered" evidence="2">
    <location>
        <begin position="548"/>
        <end position="647"/>
    </location>
</feature>
<feature type="compositionally biased region" description="Basic and acidic residues" evidence="2">
    <location>
        <begin position="548"/>
        <end position="560"/>
    </location>
</feature>
<comment type="similarity">
    <text evidence="1">Belongs to the actin family.</text>
</comment>
<dbReference type="SUPFAM" id="SSF53067">
    <property type="entry name" value="Actin-like ATPase domain"/>
    <property type="match status" value="2"/>
</dbReference>
<keyword evidence="4" id="KW-1185">Reference proteome</keyword>